<dbReference type="InterPro" id="IPR028098">
    <property type="entry name" value="Glyco_trans_4-like_N"/>
</dbReference>
<dbReference type="SUPFAM" id="SSF53756">
    <property type="entry name" value="UDP-Glycosyltransferase/glycogen phosphorylase"/>
    <property type="match status" value="1"/>
</dbReference>
<dbReference type="InterPro" id="IPR050194">
    <property type="entry name" value="Glycosyltransferase_grp1"/>
</dbReference>
<feature type="domain" description="Glycosyltransferase subfamily 4-like N-terminal" evidence="1">
    <location>
        <begin position="17"/>
        <end position="177"/>
    </location>
</feature>
<accession>A0AAX3AMH4</accession>
<reference evidence="3" key="2">
    <citation type="submission" date="2022-04" db="EMBL/GenBank/DDBJ databases">
        <title>Sequencing and genomic assembly of Halococcus dombrowskii.</title>
        <authorList>
            <person name="Lim S.W."/>
            <person name="MacLea K.S."/>
        </authorList>
    </citation>
    <scope>NUCLEOTIDE SEQUENCE</scope>
    <source>
        <strain evidence="3">H4</strain>
    </source>
</reference>
<evidence type="ECO:0000259" key="1">
    <source>
        <dbReference type="Pfam" id="PF13439"/>
    </source>
</evidence>
<gene>
    <name evidence="2" type="ORF">GCM10008985_30420</name>
    <name evidence="3" type="ORF">MUK72_13590</name>
</gene>
<name>A0AAX3AMH4_HALDO</name>
<protein>
    <submittedName>
        <fullName evidence="2 3">Glycosyltransferase</fullName>
        <ecNumber evidence="3">2.4.-.-</ecNumber>
    </submittedName>
</protein>
<sequence>MTVDVAAIIGNLDYDRGGAQQLLYDVFSRLNSDEFNCIVYHLFGDGTFRKAFEDAGVHVVNINANGNFDIRAFSRFVCRLRADSPDVLHTHSPISGLWGRPAAHIVGINNIISTEHNVHDGYPLPHRLANGLTLPLADSVVANSAATARSLRWWERPLLRAAGTQIETIPNGIELERFETATADGTPNMPDSPLVGTLGTHDEQKGFDVLLDALSLLDGPHEPYATIIGDGPAHDDLRAFASHRGLDDRVDFPGRVPSVPPYLAAFDIAVFPSRWEGFGLVAAEAMATGTPVVASDIPAFREVVGDAGVLVTPEDPAALAEGIDKLLNNPNHRASLATQGLKRVRERFSVEHVAEQYADLYRTFAAM</sequence>
<dbReference type="PANTHER" id="PTHR45947">
    <property type="entry name" value="SULFOQUINOVOSYL TRANSFERASE SQD2"/>
    <property type="match status" value="1"/>
</dbReference>
<proteinExistence type="predicted"/>
<organism evidence="3 4">
    <name type="scientific">Halococcus dombrowskii</name>
    <dbReference type="NCBI Taxonomy" id="179637"/>
    <lineage>
        <taxon>Archaea</taxon>
        <taxon>Methanobacteriati</taxon>
        <taxon>Methanobacteriota</taxon>
        <taxon>Stenosarchaea group</taxon>
        <taxon>Halobacteria</taxon>
        <taxon>Halobacteriales</taxon>
        <taxon>Halococcaceae</taxon>
        <taxon>Halococcus</taxon>
    </lineage>
</organism>
<keyword evidence="4" id="KW-1185">Reference proteome</keyword>
<evidence type="ECO:0000313" key="2">
    <source>
        <dbReference type="EMBL" id="GAA0471461.1"/>
    </source>
</evidence>
<dbReference type="EC" id="2.4.-.-" evidence="3"/>
<dbReference type="Pfam" id="PF13439">
    <property type="entry name" value="Glyco_transf_4"/>
    <property type="match status" value="1"/>
</dbReference>
<dbReference type="EMBL" id="CP095005">
    <property type="protein sequence ID" value="UOO94990.1"/>
    <property type="molecule type" value="Genomic_DNA"/>
</dbReference>
<dbReference type="RefSeq" id="WP_244702078.1">
    <property type="nucleotide sequence ID" value="NZ_BAAADN010000051.1"/>
</dbReference>
<dbReference type="AlphaFoldDB" id="A0AAX3AMH4"/>
<keyword evidence="3" id="KW-0328">Glycosyltransferase</keyword>
<dbReference type="PANTHER" id="PTHR45947:SF3">
    <property type="entry name" value="SULFOQUINOVOSYL TRANSFERASE SQD2"/>
    <property type="match status" value="1"/>
</dbReference>
<dbReference type="EMBL" id="BAAADN010000051">
    <property type="protein sequence ID" value="GAA0471461.1"/>
    <property type="molecule type" value="Genomic_DNA"/>
</dbReference>
<keyword evidence="3" id="KW-0808">Transferase</keyword>
<dbReference type="Proteomes" id="UP001500962">
    <property type="component" value="Unassembled WGS sequence"/>
</dbReference>
<reference evidence="2" key="1">
    <citation type="journal article" date="2014" name="Int. J. Syst. Evol. Microbiol.">
        <title>Complete genome sequence of Corynebacterium casei LMG S-19264T (=DSM 44701T), isolated from a smear-ripened cheese.</title>
        <authorList>
            <consortium name="US DOE Joint Genome Institute (JGI-PGF)"/>
            <person name="Walter F."/>
            <person name="Albersmeier A."/>
            <person name="Kalinowski J."/>
            <person name="Ruckert C."/>
        </authorList>
    </citation>
    <scope>NUCLEOTIDE SEQUENCE</scope>
    <source>
        <strain evidence="2">JCM 12289</strain>
    </source>
</reference>
<dbReference type="InterPro" id="IPR003006">
    <property type="entry name" value="Ig/MHC_CS"/>
</dbReference>
<dbReference type="Gene3D" id="3.40.50.2000">
    <property type="entry name" value="Glycogen Phosphorylase B"/>
    <property type="match status" value="2"/>
</dbReference>
<reference evidence="2" key="3">
    <citation type="submission" date="2023-12" db="EMBL/GenBank/DDBJ databases">
        <authorList>
            <person name="Sun Q."/>
            <person name="Inoue M."/>
        </authorList>
    </citation>
    <scope>NUCLEOTIDE SEQUENCE</scope>
    <source>
        <strain evidence="2">JCM 12289</strain>
    </source>
</reference>
<evidence type="ECO:0000313" key="3">
    <source>
        <dbReference type="EMBL" id="UOO94990.1"/>
    </source>
</evidence>
<dbReference type="KEGG" id="hdo:MUK72_13590"/>
<dbReference type="PROSITE" id="PS00290">
    <property type="entry name" value="IG_MHC"/>
    <property type="match status" value="1"/>
</dbReference>
<dbReference type="GeneID" id="71762900"/>
<dbReference type="Proteomes" id="UP000830542">
    <property type="component" value="Chromosome"/>
</dbReference>
<evidence type="ECO:0000313" key="4">
    <source>
        <dbReference type="Proteomes" id="UP000830542"/>
    </source>
</evidence>
<dbReference type="GO" id="GO:0016757">
    <property type="term" value="F:glycosyltransferase activity"/>
    <property type="evidence" value="ECO:0007669"/>
    <property type="project" value="UniProtKB-KW"/>
</dbReference>
<dbReference type="Pfam" id="PF13692">
    <property type="entry name" value="Glyco_trans_1_4"/>
    <property type="match status" value="1"/>
</dbReference>